<comment type="caution">
    <text evidence="2">The sequence shown here is derived from an EMBL/GenBank/DDBJ whole genome shotgun (WGS) entry which is preliminary data.</text>
</comment>
<gene>
    <name evidence="2" type="ORF">F4Y42_05630</name>
</gene>
<sequence length="695" mass="76460">MSTETRSNGAHQSNSDTVSSASDSADDSAKLAARVQLFESFFEQLYVEKDVYAYEDRIVVKWPRKLEAPADYNFRLQLSDGRIYAESEGREGDNGDRTLGHAVSIPDGEYELILMPSPSEYYVRGVRVQRRIPLSVVRSDYRTESYGTYVERQIELLRHAVSGDDGLYSEIAKMTLGWWSRNNTRKLAAAVDSVAGYEEDHLVRLIALLGMVSRYSENDEFPSEIREALDDCITGFAYHQQDYAEKTGKAIDDTESLLLAACELLAGQIYPDRQFPYSRQTGQWHRQRAAEAVLPWLQRAATAGFVDPSSHCLAQLLTALSHLIDLADSQEIWDLAAVVIDKVLVTLALDSFQGVYGAGQITAESGGAVPNGHVSPVAGVARLMWGTGAWNRHMAAPVSLCCCQGYQLPPLIASLATEPGPAATWASERHALAAACDESKTAGDDLLSQSLHKAIYRTPDYLLSSAQDFQPGQSSQGGQSWQATLDADAIVFVNHPGAHDLKQETHRNGYWRSGRLPRVAQHRDLLIALYALPDTDPSGFTRAYFPTFAFDEHQVGKEWTFAAKGDAYIALGCSQPIELVQDGPAALRELRATGHNVAWICQMGRKADYGSFAEFRKRVLAARFVCDSLSVSYRPLQGDTVTFDWNGPLLVNGEAQPLHGANHYEGPNCVTDGWPATQMVVVHGEQAIQLDFAGG</sequence>
<dbReference type="AlphaFoldDB" id="A0A6B0YPA8"/>
<accession>A0A6B0YPA8</accession>
<evidence type="ECO:0000313" key="2">
    <source>
        <dbReference type="EMBL" id="MXY92914.1"/>
    </source>
</evidence>
<dbReference type="EMBL" id="VXRG01000049">
    <property type="protein sequence ID" value="MXY92914.1"/>
    <property type="molecule type" value="Genomic_DNA"/>
</dbReference>
<evidence type="ECO:0000256" key="1">
    <source>
        <dbReference type="SAM" id="MobiDB-lite"/>
    </source>
</evidence>
<evidence type="ECO:0008006" key="3">
    <source>
        <dbReference type="Google" id="ProtNLM"/>
    </source>
</evidence>
<feature type="compositionally biased region" description="Low complexity" evidence="1">
    <location>
        <begin position="13"/>
        <end position="23"/>
    </location>
</feature>
<proteinExistence type="predicted"/>
<feature type="compositionally biased region" description="Polar residues" evidence="1">
    <location>
        <begin position="1"/>
        <end position="12"/>
    </location>
</feature>
<protein>
    <recommendedName>
        <fullName evidence="3">Heparin-sulfate lyase N-terminal domain-containing protein</fullName>
    </recommendedName>
</protein>
<name>A0A6B0YPA8_9CHLR</name>
<feature type="region of interest" description="Disordered" evidence="1">
    <location>
        <begin position="1"/>
        <end position="23"/>
    </location>
</feature>
<organism evidence="2">
    <name type="scientific">Caldilineaceae bacterium SB0664_bin_27</name>
    <dbReference type="NCBI Taxonomy" id="2605260"/>
    <lineage>
        <taxon>Bacteria</taxon>
        <taxon>Bacillati</taxon>
        <taxon>Chloroflexota</taxon>
        <taxon>Caldilineae</taxon>
        <taxon>Caldilineales</taxon>
        <taxon>Caldilineaceae</taxon>
    </lineage>
</organism>
<reference evidence="2" key="1">
    <citation type="submission" date="2019-09" db="EMBL/GenBank/DDBJ databases">
        <title>Characterisation of the sponge microbiome using genome-centric metagenomics.</title>
        <authorList>
            <person name="Engelberts J.P."/>
            <person name="Robbins S.J."/>
            <person name="De Goeij J.M."/>
            <person name="Aranda M."/>
            <person name="Bell S.C."/>
            <person name="Webster N.S."/>
        </authorList>
    </citation>
    <scope>NUCLEOTIDE SEQUENCE</scope>
    <source>
        <strain evidence="2">SB0664_bin_27</strain>
    </source>
</reference>